<evidence type="ECO:0000313" key="5">
    <source>
        <dbReference type="Proteomes" id="UP000242188"/>
    </source>
</evidence>
<evidence type="ECO:0000256" key="1">
    <source>
        <dbReference type="ARBA" id="ARBA00022737"/>
    </source>
</evidence>
<gene>
    <name evidence="4" type="ORF">KP79_PYT20138</name>
</gene>
<dbReference type="STRING" id="6573.A0A210PTG7"/>
<accession>A0A210PTG7</accession>
<dbReference type="Gene3D" id="1.25.40.20">
    <property type="entry name" value="Ankyrin repeat-containing domain"/>
    <property type="match status" value="2"/>
</dbReference>
<reference evidence="4 5" key="1">
    <citation type="journal article" date="2017" name="Nat. Ecol. Evol.">
        <title>Scallop genome provides insights into evolution of bilaterian karyotype and development.</title>
        <authorList>
            <person name="Wang S."/>
            <person name="Zhang J."/>
            <person name="Jiao W."/>
            <person name="Li J."/>
            <person name="Xun X."/>
            <person name="Sun Y."/>
            <person name="Guo X."/>
            <person name="Huan P."/>
            <person name="Dong B."/>
            <person name="Zhang L."/>
            <person name="Hu X."/>
            <person name="Sun X."/>
            <person name="Wang J."/>
            <person name="Zhao C."/>
            <person name="Wang Y."/>
            <person name="Wang D."/>
            <person name="Huang X."/>
            <person name="Wang R."/>
            <person name="Lv J."/>
            <person name="Li Y."/>
            <person name="Zhang Z."/>
            <person name="Liu B."/>
            <person name="Lu W."/>
            <person name="Hui Y."/>
            <person name="Liang J."/>
            <person name="Zhou Z."/>
            <person name="Hou R."/>
            <person name="Li X."/>
            <person name="Liu Y."/>
            <person name="Li H."/>
            <person name="Ning X."/>
            <person name="Lin Y."/>
            <person name="Zhao L."/>
            <person name="Xing Q."/>
            <person name="Dou J."/>
            <person name="Li Y."/>
            <person name="Mao J."/>
            <person name="Guo H."/>
            <person name="Dou H."/>
            <person name="Li T."/>
            <person name="Mu C."/>
            <person name="Jiang W."/>
            <person name="Fu Q."/>
            <person name="Fu X."/>
            <person name="Miao Y."/>
            <person name="Liu J."/>
            <person name="Yu Q."/>
            <person name="Li R."/>
            <person name="Liao H."/>
            <person name="Li X."/>
            <person name="Kong Y."/>
            <person name="Jiang Z."/>
            <person name="Chourrout D."/>
            <person name="Li R."/>
            <person name="Bao Z."/>
        </authorList>
    </citation>
    <scope>NUCLEOTIDE SEQUENCE [LARGE SCALE GENOMIC DNA]</scope>
    <source>
        <strain evidence="4 5">PY_sf001</strain>
    </source>
</reference>
<dbReference type="PANTHER" id="PTHR24198">
    <property type="entry name" value="ANKYRIN REPEAT AND PROTEIN KINASE DOMAIN-CONTAINING PROTEIN"/>
    <property type="match status" value="1"/>
</dbReference>
<dbReference type="InterPro" id="IPR036770">
    <property type="entry name" value="Ankyrin_rpt-contain_sf"/>
</dbReference>
<keyword evidence="5" id="KW-1185">Reference proteome</keyword>
<dbReference type="SMART" id="SM00248">
    <property type="entry name" value="ANK"/>
    <property type="match status" value="8"/>
</dbReference>
<protein>
    <submittedName>
        <fullName evidence="4">Ankyrin repeat protein</fullName>
    </submittedName>
</protein>
<evidence type="ECO:0000313" key="4">
    <source>
        <dbReference type="EMBL" id="OWF39799.1"/>
    </source>
</evidence>
<proteinExistence type="predicted"/>
<dbReference type="PANTHER" id="PTHR24198:SF165">
    <property type="entry name" value="ANKYRIN REPEAT-CONTAINING PROTEIN-RELATED"/>
    <property type="match status" value="1"/>
</dbReference>
<feature type="repeat" description="ANK" evidence="3">
    <location>
        <begin position="119"/>
        <end position="151"/>
    </location>
</feature>
<feature type="repeat" description="ANK" evidence="3">
    <location>
        <begin position="302"/>
        <end position="334"/>
    </location>
</feature>
<keyword evidence="1" id="KW-0677">Repeat</keyword>
<dbReference type="PROSITE" id="PS50088">
    <property type="entry name" value="ANK_REPEAT"/>
    <property type="match status" value="4"/>
</dbReference>
<organism evidence="4 5">
    <name type="scientific">Mizuhopecten yessoensis</name>
    <name type="common">Japanese scallop</name>
    <name type="synonym">Patinopecten yessoensis</name>
    <dbReference type="NCBI Taxonomy" id="6573"/>
    <lineage>
        <taxon>Eukaryota</taxon>
        <taxon>Metazoa</taxon>
        <taxon>Spiralia</taxon>
        <taxon>Lophotrochozoa</taxon>
        <taxon>Mollusca</taxon>
        <taxon>Bivalvia</taxon>
        <taxon>Autobranchia</taxon>
        <taxon>Pteriomorphia</taxon>
        <taxon>Pectinida</taxon>
        <taxon>Pectinoidea</taxon>
        <taxon>Pectinidae</taxon>
        <taxon>Mizuhopecten</taxon>
    </lineage>
</organism>
<dbReference type="EMBL" id="NEDP02005507">
    <property type="protein sequence ID" value="OWF39799.1"/>
    <property type="molecule type" value="Genomic_DNA"/>
</dbReference>
<sequence>MLSDFGSFRYERMAVLPDLYLSLEQDNHKKLHKLLVGGADVDYLFEDDGRLSGKSLLHLCCEKGRVECAKLLIRNGADINIRDRWGQTPLMHCVIARNLNLAKFLLSWKKSSVRCQDKFGKTALHFGVEEGCEEAVKLLLWYGSDVNASTMCGLTPLINLCSQPPYPNQITLLDVLLTSGAVVNMRDFRCKRSALQAAALQKNIKVVEKLLSWGADPNSLDRAGRSALTNVISECLSAYEINREIDPDVMTVIVQLTQAGSDLNITKCKCSNPLIVSTFLKVEPLVRFFLDNGACPDVTFQSGMTPLLVAVNKGDAAVTRALISHGCRMDVRGRITRRPDEEVYMDPFELAIENASWDLVKYMVSAGYHPSNLAYLRSGSSSVALPTSLRINKDMLDFLRTAASQPTSLFQSTALMIWRTLGSDLPNKVRLLSLPSSLKCLIMSEAFLSKY</sequence>
<dbReference type="AlphaFoldDB" id="A0A210PTG7"/>
<dbReference type="Pfam" id="PF12796">
    <property type="entry name" value="Ank_2"/>
    <property type="match status" value="1"/>
</dbReference>
<comment type="caution">
    <text evidence="4">The sequence shown here is derived from an EMBL/GenBank/DDBJ whole genome shotgun (WGS) entry which is preliminary data.</text>
</comment>
<feature type="repeat" description="ANK" evidence="3">
    <location>
        <begin position="190"/>
        <end position="222"/>
    </location>
</feature>
<dbReference type="Proteomes" id="UP000242188">
    <property type="component" value="Unassembled WGS sequence"/>
</dbReference>
<evidence type="ECO:0000256" key="2">
    <source>
        <dbReference type="ARBA" id="ARBA00023043"/>
    </source>
</evidence>
<name>A0A210PTG7_MIZYE</name>
<dbReference type="Pfam" id="PF00023">
    <property type="entry name" value="Ank"/>
    <property type="match status" value="2"/>
</dbReference>
<dbReference type="OrthoDB" id="9995210at2759"/>
<feature type="repeat" description="ANK" evidence="3">
    <location>
        <begin position="52"/>
        <end position="84"/>
    </location>
</feature>
<dbReference type="InterPro" id="IPR002110">
    <property type="entry name" value="Ankyrin_rpt"/>
</dbReference>
<keyword evidence="2 3" id="KW-0040">ANK repeat</keyword>
<evidence type="ECO:0000256" key="3">
    <source>
        <dbReference type="PROSITE-ProRule" id="PRU00023"/>
    </source>
</evidence>
<dbReference type="PROSITE" id="PS50297">
    <property type="entry name" value="ANK_REP_REGION"/>
    <property type="match status" value="3"/>
</dbReference>
<dbReference type="SUPFAM" id="SSF48403">
    <property type="entry name" value="Ankyrin repeat"/>
    <property type="match status" value="2"/>
</dbReference>